<reference evidence="2" key="2">
    <citation type="submission" date="2015-06" db="EMBL/GenBank/DDBJ databases">
        <title>Genome Sequence of Bacillus endophyticus and Analysis of its Companion Mechanism in the Ketogulonigenium vulgare-Bacillus strain Consortium.</title>
        <authorList>
            <person name="Jia N."/>
            <person name="Du J."/>
            <person name="Ding M.-Z."/>
            <person name="Gao F."/>
            <person name="Yuan Y.-J."/>
        </authorList>
    </citation>
    <scope>NUCLEOTIDE SEQUENCE [LARGE SCALE GENOMIC DNA]</scope>
    <source>
        <strain evidence="2">Hbe603</strain>
    </source>
</reference>
<evidence type="ECO:0000313" key="2">
    <source>
        <dbReference type="Proteomes" id="UP000036202"/>
    </source>
</evidence>
<reference evidence="1 2" key="1">
    <citation type="journal article" date="2015" name="PLoS ONE">
        <title>Genome Sequence of Bacillus endophyticus and Analysis of Its Companion Mechanism in the Ketogulonigenium vulgare-Bacillus Strain Consortium.</title>
        <authorList>
            <person name="Jia N."/>
            <person name="Du J."/>
            <person name="Ding M.Z."/>
            <person name="Gao F."/>
            <person name="Yuan Y.J."/>
        </authorList>
    </citation>
    <scope>NUCLEOTIDE SEQUENCE [LARGE SCALE GENOMIC DNA]</scope>
    <source>
        <strain evidence="1 2">Hbe603</strain>
    </source>
</reference>
<evidence type="ECO:0000313" key="1">
    <source>
        <dbReference type="EMBL" id="AKO92084.1"/>
    </source>
</evidence>
<gene>
    <name evidence="1" type="ORF">BEH_08215</name>
</gene>
<keyword evidence="2" id="KW-1185">Reference proteome</keyword>
<accession>A0A231S3J3</accession>
<dbReference type="EMBL" id="CP011974">
    <property type="protein sequence ID" value="AKO92084.1"/>
    <property type="molecule type" value="Genomic_DNA"/>
</dbReference>
<dbReference type="KEGG" id="beo:BEH_08215"/>
<organism evidence="1 2">
    <name type="scientific">Priestia filamentosa</name>
    <dbReference type="NCBI Taxonomy" id="1402861"/>
    <lineage>
        <taxon>Bacteria</taxon>
        <taxon>Bacillati</taxon>
        <taxon>Bacillota</taxon>
        <taxon>Bacilli</taxon>
        <taxon>Bacillales</taxon>
        <taxon>Bacillaceae</taxon>
        <taxon>Priestia</taxon>
    </lineage>
</organism>
<name>A0A0H4KIG9_9BACI</name>
<sequence length="66" mass="7687">MKVKNTKKILNNDSSAYLIAFLVGLCKNKHFKKGLFRLIVRPKSEKEITHSEYEIALLKLEIQELI</sequence>
<accession>A0A0H4KIG9</accession>
<protein>
    <submittedName>
        <fullName evidence="1">Uncharacterized protein</fullName>
    </submittedName>
</protein>
<proteinExistence type="predicted"/>
<dbReference type="PATRIC" id="fig|135735.6.peg.1688"/>
<dbReference type="AlphaFoldDB" id="A0A0H4KIG9"/>
<dbReference type="Proteomes" id="UP000036202">
    <property type="component" value="Chromosome"/>
</dbReference>